<proteinExistence type="predicted"/>
<accession>A0A147BC29</accession>
<name>A0A147BC29_IXORI</name>
<feature type="region of interest" description="Disordered" evidence="1">
    <location>
        <begin position="28"/>
        <end position="66"/>
    </location>
</feature>
<protein>
    <submittedName>
        <fullName evidence="2">Uncharacterized protein</fullName>
    </submittedName>
</protein>
<feature type="compositionally biased region" description="Polar residues" evidence="1">
    <location>
        <begin position="53"/>
        <end position="66"/>
    </location>
</feature>
<sequence>SVTWSQRPTDIYFSTCSSRVSRLQAPRKKEEVLETDHDKHERWIHKQPGKIYNGNNPTDQASSAEYRPSSHSNLLWRSVSPTVLGQDCLPMTLAEWIRPRDPCGPFLCY</sequence>
<evidence type="ECO:0000256" key="1">
    <source>
        <dbReference type="SAM" id="MobiDB-lite"/>
    </source>
</evidence>
<organism evidence="2">
    <name type="scientific">Ixodes ricinus</name>
    <name type="common">Common tick</name>
    <name type="synonym">Acarus ricinus</name>
    <dbReference type="NCBI Taxonomy" id="34613"/>
    <lineage>
        <taxon>Eukaryota</taxon>
        <taxon>Metazoa</taxon>
        <taxon>Ecdysozoa</taxon>
        <taxon>Arthropoda</taxon>
        <taxon>Chelicerata</taxon>
        <taxon>Arachnida</taxon>
        <taxon>Acari</taxon>
        <taxon>Parasitiformes</taxon>
        <taxon>Ixodida</taxon>
        <taxon>Ixodoidea</taxon>
        <taxon>Ixodidae</taxon>
        <taxon>Ixodinae</taxon>
        <taxon>Ixodes</taxon>
    </lineage>
</organism>
<dbReference type="AlphaFoldDB" id="A0A147BC29"/>
<dbReference type="EMBL" id="GEGO01007086">
    <property type="protein sequence ID" value="JAR88318.1"/>
    <property type="molecule type" value="Transcribed_RNA"/>
</dbReference>
<feature type="compositionally biased region" description="Basic and acidic residues" evidence="1">
    <location>
        <begin position="28"/>
        <end position="41"/>
    </location>
</feature>
<feature type="non-terminal residue" evidence="2">
    <location>
        <position position="1"/>
    </location>
</feature>
<evidence type="ECO:0000313" key="2">
    <source>
        <dbReference type="EMBL" id="JAR88318.1"/>
    </source>
</evidence>
<reference evidence="2" key="1">
    <citation type="journal article" date="2018" name="PLoS Negl. Trop. Dis.">
        <title>Sialome diversity of ticks revealed by RNAseq of single tick salivary glands.</title>
        <authorList>
            <person name="Perner J."/>
            <person name="Kropackova S."/>
            <person name="Kopacek P."/>
            <person name="Ribeiro J.M."/>
        </authorList>
    </citation>
    <scope>NUCLEOTIDE SEQUENCE</scope>
    <source>
        <strain evidence="2">Siblings of single egg batch collected in Ceske Budejovice</strain>
        <tissue evidence="2">Salivary glands</tissue>
    </source>
</reference>